<evidence type="ECO:0000256" key="1">
    <source>
        <dbReference type="ARBA" id="ARBA00004442"/>
    </source>
</evidence>
<organism evidence="7 8">
    <name type="scientific">Nemorincola caseinilytica</name>
    <dbReference type="NCBI Taxonomy" id="2054315"/>
    <lineage>
        <taxon>Bacteria</taxon>
        <taxon>Pseudomonadati</taxon>
        <taxon>Bacteroidota</taxon>
        <taxon>Chitinophagia</taxon>
        <taxon>Chitinophagales</taxon>
        <taxon>Chitinophagaceae</taxon>
        <taxon>Nemorincola</taxon>
    </lineage>
</organism>
<comment type="subcellular location">
    <subcellularLocation>
        <location evidence="1">Cell outer membrane</location>
    </subcellularLocation>
</comment>
<dbReference type="Pfam" id="PF07715">
    <property type="entry name" value="Plug"/>
    <property type="match status" value="1"/>
</dbReference>
<dbReference type="Gene3D" id="2.170.130.10">
    <property type="entry name" value="TonB-dependent receptor, plug domain"/>
    <property type="match status" value="1"/>
</dbReference>
<comment type="caution">
    <text evidence="7">The sequence shown here is derived from an EMBL/GenBank/DDBJ whole genome shotgun (WGS) entry which is preliminary data.</text>
</comment>
<dbReference type="Gene3D" id="2.60.40.1120">
    <property type="entry name" value="Carboxypeptidase-like, regulatory domain"/>
    <property type="match status" value="1"/>
</dbReference>
<dbReference type="InterPro" id="IPR037066">
    <property type="entry name" value="Plug_dom_sf"/>
</dbReference>
<dbReference type="PANTHER" id="PTHR40980">
    <property type="entry name" value="PLUG DOMAIN-CONTAINING PROTEIN"/>
    <property type="match status" value="1"/>
</dbReference>
<dbReference type="Pfam" id="PF14905">
    <property type="entry name" value="OMP_b-brl_3"/>
    <property type="match status" value="1"/>
</dbReference>
<gene>
    <name evidence="7" type="ORF">GCM10023093_02780</name>
</gene>
<evidence type="ECO:0000256" key="4">
    <source>
        <dbReference type="SAM" id="MobiDB-lite"/>
    </source>
</evidence>
<evidence type="ECO:0000259" key="5">
    <source>
        <dbReference type="Pfam" id="PF07715"/>
    </source>
</evidence>
<dbReference type="InterPro" id="IPR012910">
    <property type="entry name" value="Plug_dom"/>
</dbReference>
<keyword evidence="3" id="KW-0998">Cell outer membrane</keyword>
<dbReference type="SUPFAM" id="SSF56935">
    <property type="entry name" value="Porins"/>
    <property type="match status" value="1"/>
</dbReference>
<sequence length="848" mass="93156">MSGSVSGKLTDGSGAPVAYANVTLLRADSSVANGDLSKDDGSFRISPVGEGSYTIRIESIGFTSKYVAVPVTAAKPDVKMGAIKLTAVATELNAVNVTAEKKVMELKVDKKVFNVEKNTTTAGGSATDVLQNVPAISVDMDGNVSLRGKGNVTVLIDGKPATMMGTDITSALQSLPASSIESVEVITNPSAKYDAQGTTGIINIITKKDGRLGINGNVTVGAGTRDKYNANLGLNVRKGKWNTFLNSSFRQNNTFNNVTTDRQDTGLHGDSYYTYEHVPRLFGGFFNTLGTTYDLDKNNSFTLTGNVNTMQWGFRDNSDYYVYDEPGREGGSMKMYRNRYSEGLGGPLSFSGALDYKHKFKKKGEEMNIDATYASSTIQRSQIYDTKLDTNGKILGIRSEAPGRGGNNSFNAWADYVNPITETGKLGAGMKSQFYEFYSSNDPLIWNTDSADIKRIDYTQLTKYNYKQQIHAAYVNWSDQKGKLAYQLGLRIEDAQYNGTGEVPTKQTFKNSFLNLFPSAFVSYQLTQEHSVYLNYSRRTNRPGFFQMMPFKDLSNPGTVSMGNPDILPEFIDNIEANYSYSDDKGNTLIFSAYFANTSNLSERILKPITGDALDVDLGLQNEVGQLLSRPMNIASGVTYGLEGTAKLQFTKIWDATLSANLFNNQLNIGELPDGYSAYISNTSGYGWFSKVNTSIKLPANFSLQFNGNYESPKVITQGRQRESYWLDVALRKNLWKNKATLIVNCSDVFKTRQFINNYNTPLYTQTIDRVKETRIGNLTFTYRFGKQDMGNKGMGPGGDKGRGAKRAESRKAEKPTEQDRANNLKQNDDSDNGGGGGGNGGGQRRGQ</sequence>
<evidence type="ECO:0000256" key="2">
    <source>
        <dbReference type="ARBA" id="ARBA00023136"/>
    </source>
</evidence>
<dbReference type="InterPro" id="IPR041700">
    <property type="entry name" value="OMP_b-brl_3"/>
</dbReference>
<dbReference type="Proteomes" id="UP001500067">
    <property type="component" value="Unassembled WGS sequence"/>
</dbReference>
<dbReference type="SUPFAM" id="SSF49452">
    <property type="entry name" value="Starch-binding domain-like"/>
    <property type="match status" value="1"/>
</dbReference>
<accession>A0ABP8N2T3</accession>
<dbReference type="InterPro" id="IPR036942">
    <property type="entry name" value="Beta-barrel_TonB_sf"/>
</dbReference>
<dbReference type="PANTHER" id="PTHR40980:SF4">
    <property type="entry name" value="TONB-DEPENDENT RECEPTOR-LIKE BETA-BARREL DOMAIN-CONTAINING PROTEIN"/>
    <property type="match status" value="1"/>
</dbReference>
<feature type="domain" description="TonB-dependent receptor plug" evidence="5">
    <location>
        <begin position="111"/>
        <end position="200"/>
    </location>
</feature>
<dbReference type="InterPro" id="IPR013784">
    <property type="entry name" value="Carb-bd-like_fold"/>
</dbReference>
<feature type="domain" description="Outer membrane protein beta-barrel" evidence="6">
    <location>
        <begin position="358"/>
        <end position="783"/>
    </location>
</feature>
<dbReference type="Gene3D" id="2.40.170.20">
    <property type="entry name" value="TonB-dependent receptor, beta-barrel domain"/>
    <property type="match status" value="1"/>
</dbReference>
<proteinExistence type="predicted"/>
<feature type="compositionally biased region" description="Basic and acidic residues" evidence="4">
    <location>
        <begin position="800"/>
        <end position="829"/>
    </location>
</feature>
<feature type="region of interest" description="Disordered" evidence="4">
    <location>
        <begin position="787"/>
        <end position="848"/>
    </location>
</feature>
<reference evidence="8" key="1">
    <citation type="journal article" date="2019" name="Int. J. Syst. Evol. Microbiol.">
        <title>The Global Catalogue of Microorganisms (GCM) 10K type strain sequencing project: providing services to taxonomists for standard genome sequencing and annotation.</title>
        <authorList>
            <consortium name="The Broad Institute Genomics Platform"/>
            <consortium name="The Broad Institute Genome Sequencing Center for Infectious Disease"/>
            <person name="Wu L."/>
            <person name="Ma J."/>
        </authorList>
    </citation>
    <scope>NUCLEOTIDE SEQUENCE [LARGE SCALE GENOMIC DNA]</scope>
    <source>
        <strain evidence="8">JCM 32105</strain>
    </source>
</reference>
<evidence type="ECO:0000313" key="8">
    <source>
        <dbReference type="Proteomes" id="UP001500067"/>
    </source>
</evidence>
<evidence type="ECO:0000256" key="3">
    <source>
        <dbReference type="ARBA" id="ARBA00023237"/>
    </source>
</evidence>
<name>A0ABP8N2T3_9BACT</name>
<keyword evidence="8" id="KW-1185">Reference proteome</keyword>
<protein>
    <submittedName>
        <fullName evidence="7">Outer membrane beta-barrel family protein</fullName>
    </submittedName>
</protein>
<evidence type="ECO:0000313" key="7">
    <source>
        <dbReference type="EMBL" id="GAA4460330.1"/>
    </source>
</evidence>
<dbReference type="Pfam" id="PF13620">
    <property type="entry name" value="CarboxypepD_reg"/>
    <property type="match status" value="1"/>
</dbReference>
<dbReference type="EMBL" id="BAABFA010000004">
    <property type="protein sequence ID" value="GAA4460330.1"/>
    <property type="molecule type" value="Genomic_DNA"/>
</dbReference>
<feature type="compositionally biased region" description="Gly residues" evidence="4">
    <location>
        <begin position="833"/>
        <end position="848"/>
    </location>
</feature>
<evidence type="ECO:0000259" key="6">
    <source>
        <dbReference type="Pfam" id="PF14905"/>
    </source>
</evidence>
<keyword evidence="2" id="KW-0472">Membrane</keyword>